<dbReference type="RefSeq" id="WP_251873407.1">
    <property type="nucleotide sequence ID" value="NZ_CP098755.1"/>
</dbReference>
<keyword evidence="3" id="KW-0808">Transferase</keyword>
<evidence type="ECO:0000256" key="1">
    <source>
        <dbReference type="ARBA" id="ARBA00000085"/>
    </source>
</evidence>
<feature type="transmembrane region" description="Helical" evidence="6">
    <location>
        <begin position="36"/>
        <end position="56"/>
    </location>
</feature>
<feature type="transmembrane region" description="Helical" evidence="6">
    <location>
        <begin position="106"/>
        <end position="124"/>
    </location>
</feature>
<dbReference type="InterPro" id="IPR036890">
    <property type="entry name" value="HATPase_C_sf"/>
</dbReference>
<feature type="transmembrane region" description="Helical" evidence="6">
    <location>
        <begin position="12"/>
        <end position="30"/>
    </location>
</feature>
<evidence type="ECO:0000256" key="2">
    <source>
        <dbReference type="ARBA" id="ARBA00012438"/>
    </source>
</evidence>
<dbReference type="InterPro" id="IPR011712">
    <property type="entry name" value="Sig_transdc_His_kin_sub3_dim/P"/>
</dbReference>
<dbReference type="SUPFAM" id="SSF55874">
    <property type="entry name" value="ATPase domain of HSP90 chaperone/DNA topoisomerase II/histidine kinase"/>
    <property type="match status" value="1"/>
</dbReference>
<keyword evidence="6" id="KW-0472">Membrane</keyword>
<dbReference type="Gene3D" id="3.30.565.10">
    <property type="entry name" value="Histidine kinase-like ATPase, C-terminal domain"/>
    <property type="match status" value="1"/>
</dbReference>
<dbReference type="InterPro" id="IPR050482">
    <property type="entry name" value="Sensor_HK_TwoCompSys"/>
</dbReference>
<keyword evidence="9" id="KW-1185">Reference proteome</keyword>
<evidence type="ECO:0000256" key="6">
    <source>
        <dbReference type="SAM" id="Phobius"/>
    </source>
</evidence>
<feature type="domain" description="Histidine kinase/HSP90-like ATPase" evidence="7">
    <location>
        <begin position="419"/>
        <end position="514"/>
    </location>
</feature>
<accession>A0ABY4WGJ7</accession>
<evidence type="ECO:0000313" key="9">
    <source>
        <dbReference type="Proteomes" id="UP001056500"/>
    </source>
</evidence>
<dbReference type="Pfam" id="PF07730">
    <property type="entry name" value="HisKA_3"/>
    <property type="match status" value="1"/>
</dbReference>
<feature type="transmembrane region" description="Helical" evidence="6">
    <location>
        <begin position="144"/>
        <end position="161"/>
    </location>
</feature>
<dbReference type="Gene3D" id="1.20.5.1930">
    <property type="match status" value="1"/>
</dbReference>
<evidence type="ECO:0000259" key="7">
    <source>
        <dbReference type="SMART" id="SM00387"/>
    </source>
</evidence>
<name>A0ABY4WGJ7_9BACL</name>
<comment type="catalytic activity">
    <reaction evidence="1">
        <text>ATP + protein L-histidine = ADP + protein N-phospho-L-histidine.</text>
        <dbReference type="EC" id="2.7.13.3"/>
    </reaction>
</comment>
<dbReference type="EMBL" id="CP098755">
    <property type="protein sequence ID" value="USG66285.1"/>
    <property type="molecule type" value="Genomic_DNA"/>
</dbReference>
<dbReference type="GO" id="GO:0016301">
    <property type="term" value="F:kinase activity"/>
    <property type="evidence" value="ECO:0007669"/>
    <property type="project" value="UniProtKB-KW"/>
</dbReference>
<dbReference type="EC" id="2.7.13.3" evidence="2"/>
<reference evidence="8" key="1">
    <citation type="submission" date="2022-06" db="EMBL/GenBank/DDBJ databases">
        <title>Genome sequencing of Brevibacillus sp. BB3-R1.</title>
        <authorList>
            <person name="Heo J."/>
            <person name="Lee D."/>
            <person name="Won M."/>
            <person name="Han B.-H."/>
            <person name="Hong S.-B."/>
            <person name="Kwon S.-W."/>
        </authorList>
    </citation>
    <scope>NUCLEOTIDE SEQUENCE</scope>
    <source>
        <strain evidence="8">BB3-R1</strain>
    </source>
</reference>
<evidence type="ECO:0000313" key="8">
    <source>
        <dbReference type="EMBL" id="USG66285.1"/>
    </source>
</evidence>
<dbReference type="SMART" id="SM00387">
    <property type="entry name" value="HATPase_c"/>
    <property type="match status" value="1"/>
</dbReference>
<evidence type="ECO:0000256" key="5">
    <source>
        <dbReference type="ARBA" id="ARBA00023012"/>
    </source>
</evidence>
<dbReference type="PANTHER" id="PTHR24421">
    <property type="entry name" value="NITRATE/NITRITE SENSOR PROTEIN NARX-RELATED"/>
    <property type="match status" value="1"/>
</dbReference>
<keyword evidence="4 8" id="KW-0418">Kinase</keyword>
<dbReference type="Pfam" id="PF02518">
    <property type="entry name" value="HATPase_c"/>
    <property type="match status" value="1"/>
</dbReference>
<proteinExistence type="predicted"/>
<dbReference type="CDD" id="cd16917">
    <property type="entry name" value="HATPase_UhpB-NarQ-NarX-like"/>
    <property type="match status" value="1"/>
</dbReference>
<evidence type="ECO:0000256" key="4">
    <source>
        <dbReference type="ARBA" id="ARBA00022777"/>
    </source>
</evidence>
<gene>
    <name evidence="8" type="ORF">NDK47_02835</name>
</gene>
<keyword evidence="5" id="KW-0902">Two-component regulatory system</keyword>
<keyword evidence="6" id="KW-0812">Transmembrane</keyword>
<protein>
    <recommendedName>
        <fullName evidence="2">histidine kinase</fullName>
        <ecNumber evidence="2">2.7.13.3</ecNumber>
    </recommendedName>
</protein>
<organism evidence="8 9">
    <name type="scientific">Brevibacillus ruminantium</name>
    <dbReference type="NCBI Taxonomy" id="2950604"/>
    <lineage>
        <taxon>Bacteria</taxon>
        <taxon>Bacillati</taxon>
        <taxon>Bacillota</taxon>
        <taxon>Bacilli</taxon>
        <taxon>Bacillales</taxon>
        <taxon>Paenibacillaceae</taxon>
        <taxon>Brevibacillus</taxon>
    </lineage>
</organism>
<feature type="transmembrane region" description="Helical" evidence="6">
    <location>
        <begin position="61"/>
        <end position="80"/>
    </location>
</feature>
<sequence>MNQILKEIRLMLYVLQWILFLFFFYFYINSHSQQNSLFFLLLGLIIIYAACLWYALPRRRWLLMGLVDLGMALFFITLTGKWNSPFMLYAYTTLLWLTAILRFEQFLVVALIVLFAYPSFQAWLPHDLLLPQSDLNLLRFLLDLLLWASLSYWVFMIIYLGKGAYSKALQIYLFMRKVAESKPDLLLSEESEKTLKRLFRADSAYLCLFEEREGEGNWRRDYFVQRLLDLGAEGWGRYQTISLQDFTGKEDTYVCWPLRQKGHSWGCLLFSVHPKKQLSRFEQFLLRFMAVSLFQYLQQNRIRYQMARSLHEEMRRKLAQDMHDGLAQQLFLLSAQLFRIKQTLPPEERENLLEKLRQMEERIQWCHGEVRNYITHLRDARPNQGIEEAVQQLLTRITVGTDLQVEFVKRGRLGEEPLPVLDAIYRLVEEASANVVKHAAATMLEVSVESSALQITIRIKDNGIGFVPEEKAGLADSYGLLGMRERIADVGGTLHIRSKPEQGTEIIAIVPKKGVERYG</sequence>
<dbReference type="Proteomes" id="UP001056500">
    <property type="component" value="Chromosome"/>
</dbReference>
<dbReference type="InterPro" id="IPR003594">
    <property type="entry name" value="HATPase_dom"/>
</dbReference>
<evidence type="ECO:0000256" key="3">
    <source>
        <dbReference type="ARBA" id="ARBA00022679"/>
    </source>
</evidence>
<keyword evidence="6" id="KW-1133">Transmembrane helix</keyword>